<evidence type="ECO:0000313" key="5">
    <source>
        <dbReference type="Proteomes" id="UP000036513"/>
    </source>
</evidence>
<dbReference type="PANTHER" id="PTHR43094:SF1">
    <property type="entry name" value="AMINOTRANSFERASE CLASS-III"/>
    <property type="match status" value="1"/>
</dbReference>
<dbReference type="SMR" id="A0A0J6W9A9"/>
<accession>A0A0J6W9A9</accession>
<protein>
    <submittedName>
        <fullName evidence="4">Taurine--pyruvate aminotransferase</fullName>
        <ecNumber evidence="4">2.6.1.77</ecNumber>
    </submittedName>
</protein>
<reference evidence="4 5" key="1">
    <citation type="journal article" date="2015" name="Genome Biol. Evol.">
        <title>Characterization of Three Mycobacterium spp. with Potential Use in Bioremediation by Genome Sequencing and Comparative Genomics.</title>
        <authorList>
            <person name="Das S."/>
            <person name="Pettersson B.M."/>
            <person name="Behra P.R."/>
            <person name="Ramesh M."/>
            <person name="Dasgupta S."/>
            <person name="Bhattacharya A."/>
            <person name="Kirsebom L.A."/>
        </authorList>
    </citation>
    <scope>NUCLEOTIDE SEQUENCE [LARGE SCALE GENOMIC DNA]</scope>
    <source>
        <strain evidence="4 5">DSM 43826</strain>
    </source>
</reference>
<dbReference type="AlphaFoldDB" id="A0A0J6W9A9"/>
<gene>
    <name evidence="4" type="primary">tpa_1</name>
    <name evidence="4" type="ORF">MCHLDSM_01822</name>
</gene>
<dbReference type="GO" id="GO:0031299">
    <property type="term" value="F:taurine-pyruvate aminotransferase activity"/>
    <property type="evidence" value="ECO:0007669"/>
    <property type="project" value="UniProtKB-EC"/>
</dbReference>
<keyword evidence="5" id="KW-1185">Reference proteome</keyword>
<evidence type="ECO:0000256" key="1">
    <source>
        <dbReference type="ARBA" id="ARBA00008954"/>
    </source>
</evidence>
<dbReference type="SUPFAM" id="SSF53383">
    <property type="entry name" value="PLP-dependent transferases"/>
    <property type="match status" value="1"/>
</dbReference>
<dbReference type="Proteomes" id="UP000036513">
    <property type="component" value="Unassembled WGS sequence"/>
</dbReference>
<dbReference type="InterPro" id="IPR015424">
    <property type="entry name" value="PyrdxlP-dep_Trfase"/>
</dbReference>
<dbReference type="GO" id="GO:0030170">
    <property type="term" value="F:pyridoxal phosphate binding"/>
    <property type="evidence" value="ECO:0007669"/>
    <property type="project" value="InterPro"/>
</dbReference>
<keyword evidence="4" id="KW-0670">Pyruvate</keyword>
<dbReference type="PIRSF" id="PIRSF000521">
    <property type="entry name" value="Transaminase_4ab_Lys_Orn"/>
    <property type="match status" value="1"/>
</dbReference>
<dbReference type="EMBL" id="JYNL01000019">
    <property type="protein sequence ID" value="KMO79154.1"/>
    <property type="molecule type" value="Genomic_DNA"/>
</dbReference>
<sequence length="425" mass="45577">MTAAPASNTYPLWHPFADMHAVKQQQLSIVRGDDVWVWDSDGNRYFDGTASLWYSNVGHGRSEIVQAITKQLKELEAYHCFGDFVNEPALRLAGQLAERAPIRGGKVFFTSGGGDSIESAAKIIRAYFDAVGQPERTVLIHRQHSYHGTHGFGTALAGMPANRFGGPYIRDVVEVPAFDAAALEETILEVGADRTAAFFCEPVIGSGGVLAPPPNYIAEAHAVCRRHGVIFVADGVICAFGRLGTWFGIERFGVEPDIITFAKGVTSGYQPLGGLIVSPRIAAPFWDEPGRVLRHGQTYAGHPAACAAGIANLDIYEREGLLERSMKMEGVLAEALQTVVDHPLVDHARAGTGFLGALELDAELLAGTPGLPAMIAHAVRRHGALIRPMISALGFSPPLTATEQQLDFVVEGVRAGLDEVNAALH</sequence>
<comment type="similarity">
    <text evidence="1 3">Belongs to the class-III pyridoxal-phosphate-dependent aminotransferase family.</text>
</comment>
<organism evidence="4 5">
    <name type="scientific">Mycolicibacterium chlorophenolicum</name>
    <dbReference type="NCBI Taxonomy" id="37916"/>
    <lineage>
        <taxon>Bacteria</taxon>
        <taxon>Bacillati</taxon>
        <taxon>Actinomycetota</taxon>
        <taxon>Actinomycetes</taxon>
        <taxon>Mycobacteriales</taxon>
        <taxon>Mycobacteriaceae</taxon>
        <taxon>Mycolicibacterium</taxon>
    </lineage>
</organism>
<dbReference type="Gene3D" id="3.90.1150.10">
    <property type="entry name" value="Aspartate Aminotransferase, domain 1"/>
    <property type="match status" value="1"/>
</dbReference>
<evidence type="ECO:0000256" key="2">
    <source>
        <dbReference type="ARBA" id="ARBA00022898"/>
    </source>
</evidence>
<dbReference type="CDD" id="cd00610">
    <property type="entry name" value="OAT_like"/>
    <property type="match status" value="1"/>
</dbReference>
<evidence type="ECO:0000256" key="3">
    <source>
        <dbReference type="RuleBase" id="RU003560"/>
    </source>
</evidence>
<dbReference type="InterPro" id="IPR015422">
    <property type="entry name" value="PyrdxlP-dep_Trfase_small"/>
</dbReference>
<keyword evidence="2 3" id="KW-0663">Pyridoxal phosphate</keyword>
<dbReference type="InterPro" id="IPR005814">
    <property type="entry name" value="Aminotrans_3"/>
</dbReference>
<dbReference type="EC" id="2.6.1.77" evidence="4"/>
<dbReference type="PANTHER" id="PTHR43094">
    <property type="entry name" value="AMINOTRANSFERASE"/>
    <property type="match status" value="1"/>
</dbReference>
<dbReference type="InterPro" id="IPR015421">
    <property type="entry name" value="PyrdxlP-dep_Trfase_major"/>
</dbReference>
<keyword evidence="4" id="KW-0032">Aminotransferase</keyword>
<proteinExistence type="inferred from homology"/>
<name>A0A0J6W9A9_9MYCO</name>
<dbReference type="Gene3D" id="3.40.640.10">
    <property type="entry name" value="Type I PLP-dependent aspartate aminotransferase-like (Major domain)"/>
    <property type="match status" value="1"/>
</dbReference>
<keyword evidence="4" id="KW-0808">Transferase</keyword>
<comment type="caution">
    <text evidence="4">The sequence shown here is derived from an EMBL/GenBank/DDBJ whole genome shotgun (WGS) entry which is preliminary data.</text>
</comment>
<dbReference type="Pfam" id="PF00202">
    <property type="entry name" value="Aminotran_3"/>
    <property type="match status" value="1"/>
</dbReference>
<dbReference type="RefSeq" id="WP_201780366.1">
    <property type="nucleotide sequence ID" value="NZ_JYNL01000019.1"/>
</dbReference>
<dbReference type="STRING" id="37916.MCHLDSM_01822"/>
<evidence type="ECO:0000313" key="4">
    <source>
        <dbReference type="EMBL" id="KMO79154.1"/>
    </source>
</evidence>
<dbReference type="PATRIC" id="fig|37916.4.peg.1742"/>